<evidence type="ECO:0000256" key="1">
    <source>
        <dbReference type="ARBA" id="ARBA00022679"/>
    </source>
</evidence>
<dbReference type="PATRIC" id="fig|229920.5.peg.1648"/>
<name>A0A0P6XQ85_9CHLR</name>
<dbReference type="CDD" id="cd04301">
    <property type="entry name" value="NAT_SF"/>
    <property type="match status" value="1"/>
</dbReference>
<dbReference type="Gene3D" id="3.40.630.30">
    <property type="match status" value="1"/>
</dbReference>
<evidence type="ECO:0000259" key="3">
    <source>
        <dbReference type="PROSITE" id="PS51186"/>
    </source>
</evidence>
<dbReference type="PANTHER" id="PTHR43420">
    <property type="entry name" value="ACETYLTRANSFERASE"/>
    <property type="match status" value="1"/>
</dbReference>
<protein>
    <recommendedName>
        <fullName evidence="3">N-acetyltransferase domain-containing protein</fullName>
    </recommendedName>
</protein>
<keyword evidence="1" id="KW-0808">Transferase</keyword>
<dbReference type="EMBL" id="LGCK01000010">
    <property type="protein sequence ID" value="KPL71564.1"/>
    <property type="molecule type" value="Genomic_DNA"/>
</dbReference>
<dbReference type="InterPro" id="IPR050680">
    <property type="entry name" value="YpeA/RimI_acetyltransf"/>
</dbReference>
<dbReference type="GO" id="GO:0016747">
    <property type="term" value="F:acyltransferase activity, transferring groups other than amino-acyl groups"/>
    <property type="evidence" value="ECO:0007669"/>
    <property type="project" value="InterPro"/>
</dbReference>
<evidence type="ECO:0000313" key="5">
    <source>
        <dbReference type="Proteomes" id="UP000050430"/>
    </source>
</evidence>
<comment type="caution">
    <text evidence="4">The sequence shown here is derived from an EMBL/GenBank/DDBJ whole genome shotgun (WGS) entry which is preliminary data.</text>
</comment>
<dbReference type="RefSeq" id="WP_062420138.1">
    <property type="nucleotide sequence ID" value="NZ_BBYA01000001.1"/>
</dbReference>
<gene>
    <name evidence="4" type="ORF">ADM99_08725</name>
</gene>
<dbReference type="AlphaFoldDB" id="A0A0P6XQ85"/>
<keyword evidence="2" id="KW-0012">Acyltransferase</keyword>
<dbReference type="InterPro" id="IPR016181">
    <property type="entry name" value="Acyl_CoA_acyltransferase"/>
</dbReference>
<dbReference type="PANTHER" id="PTHR43420:SF12">
    <property type="entry name" value="N-ACETYLTRANSFERASE DOMAIN-CONTAINING PROTEIN"/>
    <property type="match status" value="1"/>
</dbReference>
<dbReference type="SUPFAM" id="SSF55729">
    <property type="entry name" value="Acyl-CoA N-acyltransferases (Nat)"/>
    <property type="match status" value="1"/>
</dbReference>
<dbReference type="Proteomes" id="UP000050430">
    <property type="component" value="Unassembled WGS sequence"/>
</dbReference>
<dbReference type="InterPro" id="IPR000182">
    <property type="entry name" value="GNAT_dom"/>
</dbReference>
<keyword evidence="5" id="KW-1185">Reference proteome</keyword>
<evidence type="ECO:0000313" key="4">
    <source>
        <dbReference type="EMBL" id="KPL71564.1"/>
    </source>
</evidence>
<dbReference type="OrthoDB" id="9795206at2"/>
<dbReference type="Pfam" id="PF00583">
    <property type="entry name" value="Acetyltransf_1"/>
    <property type="match status" value="1"/>
</dbReference>
<evidence type="ECO:0000256" key="2">
    <source>
        <dbReference type="ARBA" id="ARBA00023315"/>
    </source>
</evidence>
<dbReference type="STRING" id="229920.ADM99_08725"/>
<sequence>METSVEEKQWVENVSIRKLQKTDLPALEWDGEYTRYREVYLMEFERSQIGSSILWVADKPVNGIIGQLFVQLNAERQELADGFSRAYMYAFRIRPPYRGAGLGTRMMHVMEEDLIRRGFKWVTLNVGKTNYAARRLYSRLGYRVVAHEAGRWSYHDEKGILRNVEEPAWRMEKFIAQVL</sequence>
<organism evidence="4 5">
    <name type="scientific">Leptolinea tardivitalis</name>
    <dbReference type="NCBI Taxonomy" id="229920"/>
    <lineage>
        <taxon>Bacteria</taxon>
        <taxon>Bacillati</taxon>
        <taxon>Chloroflexota</taxon>
        <taxon>Anaerolineae</taxon>
        <taxon>Anaerolineales</taxon>
        <taxon>Anaerolineaceae</taxon>
        <taxon>Leptolinea</taxon>
    </lineage>
</organism>
<dbReference type="PROSITE" id="PS51186">
    <property type="entry name" value="GNAT"/>
    <property type="match status" value="1"/>
</dbReference>
<feature type="domain" description="N-acetyltransferase" evidence="3">
    <location>
        <begin position="14"/>
        <end position="176"/>
    </location>
</feature>
<proteinExistence type="predicted"/>
<accession>A0A0P6XQ85</accession>
<reference evidence="4 5" key="1">
    <citation type="submission" date="2015-07" db="EMBL/GenBank/DDBJ databases">
        <title>Genome sequence of Leptolinea tardivitalis DSM 16556.</title>
        <authorList>
            <person name="Hemp J."/>
            <person name="Ward L.M."/>
            <person name="Pace L.A."/>
            <person name="Fischer W.W."/>
        </authorList>
    </citation>
    <scope>NUCLEOTIDE SEQUENCE [LARGE SCALE GENOMIC DNA]</scope>
    <source>
        <strain evidence="4 5">YMTK-2</strain>
    </source>
</reference>